<dbReference type="GO" id="GO:0005794">
    <property type="term" value="C:Golgi apparatus"/>
    <property type="evidence" value="ECO:0007669"/>
    <property type="project" value="TreeGrafter"/>
</dbReference>
<evidence type="ECO:0000313" key="3">
    <source>
        <dbReference type="Proteomes" id="UP000886595"/>
    </source>
</evidence>
<dbReference type="EMBL" id="JAAMPC010000006">
    <property type="protein sequence ID" value="KAG2307529.1"/>
    <property type="molecule type" value="Genomic_DNA"/>
</dbReference>
<evidence type="ECO:0000313" key="2">
    <source>
        <dbReference type="EMBL" id="KAG2307529.1"/>
    </source>
</evidence>
<name>A0A8X7V9J9_BRACI</name>
<accession>A0A8X7V9J9</accession>
<dbReference type="PANTHER" id="PTHR31469:SF8">
    <property type="entry name" value="OS07G0641000 PROTEIN"/>
    <property type="match status" value="1"/>
</dbReference>
<reference evidence="2 3" key="1">
    <citation type="submission" date="2020-02" db="EMBL/GenBank/DDBJ databases">
        <authorList>
            <person name="Ma Q."/>
            <person name="Huang Y."/>
            <person name="Song X."/>
            <person name="Pei D."/>
        </authorList>
    </citation>
    <scope>NUCLEOTIDE SEQUENCE [LARGE SCALE GENOMIC DNA]</scope>
    <source>
        <strain evidence="2">Sxm20200214</strain>
        <tissue evidence="2">Leaf</tissue>
    </source>
</reference>
<dbReference type="PANTHER" id="PTHR31469">
    <property type="entry name" value="OS07G0633600 PROTEIN"/>
    <property type="match status" value="1"/>
</dbReference>
<keyword evidence="1" id="KW-0472">Membrane</keyword>
<comment type="caution">
    <text evidence="2">The sequence shown here is derived from an EMBL/GenBank/DDBJ whole genome shotgun (WGS) entry which is preliminary data.</text>
</comment>
<dbReference type="Proteomes" id="UP000886595">
    <property type="component" value="Unassembled WGS sequence"/>
</dbReference>
<organism evidence="2 3">
    <name type="scientific">Brassica carinata</name>
    <name type="common">Ethiopian mustard</name>
    <name type="synonym">Abyssinian cabbage</name>
    <dbReference type="NCBI Taxonomy" id="52824"/>
    <lineage>
        <taxon>Eukaryota</taxon>
        <taxon>Viridiplantae</taxon>
        <taxon>Streptophyta</taxon>
        <taxon>Embryophyta</taxon>
        <taxon>Tracheophyta</taxon>
        <taxon>Spermatophyta</taxon>
        <taxon>Magnoliopsida</taxon>
        <taxon>eudicotyledons</taxon>
        <taxon>Gunneridae</taxon>
        <taxon>Pentapetalae</taxon>
        <taxon>rosids</taxon>
        <taxon>malvids</taxon>
        <taxon>Brassicales</taxon>
        <taxon>Brassicaceae</taxon>
        <taxon>Brassiceae</taxon>
        <taxon>Brassica</taxon>
    </lineage>
</organism>
<proteinExistence type="predicted"/>
<evidence type="ECO:0000256" key="1">
    <source>
        <dbReference type="SAM" id="Phobius"/>
    </source>
</evidence>
<keyword evidence="1" id="KW-1133">Transmembrane helix</keyword>
<dbReference type="AlphaFoldDB" id="A0A8X7V9J9"/>
<keyword evidence="1" id="KW-0812">Transmembrane</keyword>
<sequence>MYLYLYTNMIQTQFNSIDYFVTSPRGKRHQTLSDKYLYWGNRIDCPGKNCETCAGLGHQESSLRCALEEALFLNRTFVMPSGMCINQIHNKKGSSCAMDTLYDIDLISEKIPAILDDSKTWHLVLSTSMKLGGRGIAHVYGVSRHRLTESHYSNLLNINQTASPLAWFVECKDRGNRSNVMLPYSFFPNMAAATIATRLLIVDGVLLLFNRQLR</sequence>
<feature type="transmembrane region" description="Helical" evidence="1">
    <location>
        <begin position="186"/>
        <end position="209"/>
    </location>
</feature>
<protein>
    <submittedName>
        <fullName evidence="2">Uncharacterized protein</fullName>
    </submittedName>
</protein>
<keyword evidence="3" id="KW-1185">Reference proteome</keyword>
<gene>
    <name evidence="2" type="ORF">Bca52824_027277</name>
</gene>
<dbReference type="OrthoDB" id="1903705at2759"/>